<proteinExistence type="predicted"/>
<dbReference type="GO" id="GO:0004674">
    <property type="term" value="F:protein serine/threonine kinase activity"/>
    <property type="evidence" value="ECO:0007669"/>
    <property type="project" value="TreeGrafter"/>
</dbReference>
<sequence length="334" mass="37640">MSSVLRILFSRTLHLLQAMWYPLDIVSGLIFKALRGRTQHASDSEAYDTSCPQISATDGCNEHTDTMSHVEIIEVRSYYPPGVSEIIGRGGECFVGAIDEFTVLKYPCIHGEYERIRMEAQLLDVLGSHPRIIASKGLTEDGLVLQRASNGSMHDYLISQSFIPLDRKLLWCKQAAEAVSYIHGKRVIHCDINLRNLLLDGNLDILLADFQGMLKSADGDTLLDGLSRECSKSYQPRVHGDYACVATDLFALGSAIYFIMTGHEVFPELDSWEDDEEILSRFQNGLFPNDNHPCSQITEKCWKQQYRQAAEIVSDLCFILEARCYQEDEGGRKM</sequence>
<dbReference type="EMBL" id="CM002799">
    <property type="protein sequence ID" value="KZN88902.1"/>
    <property type="molecule type" value="Genomic_DNA"/>
</dbReference>
<dbReference type="Pfam" id="PF00069">
    <property type="entry name" value="Pkinase"/>
    <property type="match status" value="1"/>
</dbReference>
<dbReference type="InterPro" id="IPR011009">
    <property type="entry name" value="Kinase-like_dom_sf"/>
</dbReference>
<keyword evidence="2" id="KW-0418">Kinase</keyword>
<dbReference type="SUPFAM" id="SSF56112">
    <property type="entry name" value="Protein kinase-like (PK-like)"/>
    <property type="match status" value="1"/>
</dbReference>
<gene>
    <name evidence="2" type="ORF">EN45_074930</name>
</gene>
<protein>
    <submittedName>
        <fullName evidence="2">Serine/threonine-protein kinase</fullName>
    </submittedName>
</protein>
<dbReference type="InterPro" id="IPR000719">
    <property type="entry name" value="Prot_kinase_dom"/>
</dbReference>
<dbReference type="InterPro" id="IPR051681">
    <property type="entry name" value="Ser/Thr_Kinases-Pseudokinases"/>
</dbReference>
<dbReference type="PROSITE" id="PS50011">
    <property type="entry name" value="PROTEIN_KINASE_DOM"/>
    <property type="match status" value="1"/>
</dbReference>
<reference evidence="2" key="1">
    <citation type="journal article" date="2014" name="Genome Announc.">
        <title>Complete sequencing and chromosome-scale genome assembly of the industrial progenitor strain P2niaD18 from the penicillin producer Penicillium chrysogenum.</title>
        <authorList>
            <person name="Specht T."/>
            <person name="Dahlmann T.A."/>
            <person name="Zadra I."/>
            <person name="Kurnsteiner H."/>
            <person name="Kuck U."/>
        </authorList>
    </citation>
    <scope>NUCLEOTIDE SEQUENCE [LARGE SCALE GENOMIC DNA]</scope>
    <source>
        <strain evidence="2">P2niaD18</strain>
    </source>
</reference>
<dbReference type="PANTHER" id="PTHR44329">
    <property type="entry name" value="SERINE/THREONINE-PROTEIN KINASE TNNI3K-RELATED"/>
    <property type="match status" value="1"/>
</dbReference>
<dbReference type="Gene3D" id="1.10.510.10">
    <property type="entry name" value="Transferase(Phosphotransferase) domain 1"/>
    <property type="match status" value="1"/>
</dbReference>
<dbReference type="Proteomes" id="UP000076449">
    <property type="component" value="Chromosome II"/>
</dbReference>
<evidence type="ECO:0000259" key="1">
    <source>
        <dbReference type="PROSITE" id="PS50011"/>
    </source>
</evidence>
<keyword evidence="2" id="KW-0808">Transferase</keyword>
<name>A0A167U442_PENCH</name>
<organism evidence="2">
    <name type="scientific">Penicillium chrysogenum</name>
    <name type="common">Penicillium notatum</name>
    <dbReference type="NCBI Taxonomy" id="5076"/>
    <lineage>
        <taxon>Eukaryota</taxon>
        <taxon>Fungi</taxon>
        <taxon>Dikarya</taxon>
        <taxon>Ascomycota</taxon>
        <taxon>Pezizomycotina</taxon>
        <taxon>Eurotiomycetes</taxon>
        <taxon>Eurotiomycetidae</taxon>
        <taxon>Eurotiales</taxon>
        <taxon>Aspergillaceae</taxon>
        <taxon>Penicillium</taxon>
        <taxon>Penicillium chrysogenum species complex</taxon>
    </lineage>
</organism>
<dbReference type="PANTHER" id="PTHR44329:SF293">
    <property type="entry name" value="MITOGEN-ACTIVATED PROTEIN KINASE KINASE KINASE"/>
    <property type="match status" value="1"/>
</dbReference>
<dbReference type="AlphaFoldDB" id="A0A167U442"/>
<feature type="domain" description="Protein kinase" evidence="1">
    <location>
        <begin position="81"/>
        <end position="334"/>
    </location>
</feature>
<evidence type="ECO:0000313" key="2">
    <source>
        <dbReference type="EMBL" id="KZN88902.1"/>
    </source>
</evidence>
<accession>A0A167U442</accession>
<dbReference type="GO" id="GO:0005524">
    <property type="term" value="F:ATP binding"/>
    <property type="evidence" value="ECO:0007669"/>
    <property type="project" value="InterPro"/>
</dbReference>